<dbReference type="GO" id="GO:0016491">
    <property type="term" value="F:oxidoreductase activity"/>
    <property type="evidence" value="ECO:0007669"/>
    <property type="project" value="InterPro"/>
</dbReference>
<dbReference type="EMBL" id="HBEL01039618">
    <property type="protein sequence ID" value="CAD8422264.1"/>
    <property type="molecule type" value="Transcribed_RNA"/>
</dbReference>
<dbReference type="InterPro" id="IPR023210">
    <property type="entry name" value="NADP_OxRdtase_dom"/>
</dbReference>
<gene>
    <name evidence="2" type="ORF">PINE0816_LOCUS18420</name>
</gene>
<reference evidence="2" key="1">
    <citation type="submission" date="2021-01" db="EMBL/GenBank/DDBJ databases">
        <authorList>
            <person name="Corre E."/>
            <person name="Pelletier E."/>
            <person name="Niang G."/>
            <person name="Scheremetjew M."/>
            <person name="Finn R."/>
            <person name="Kale V."/>
            <person name="Holt S."/>
            <person name="Cochrane G."/>
            <person name="Meng A."/>
            <person name="Brown T."/>
            <person name="Cohen L."/>
        </authorList>
    </citation>
    <scope>NUCLEOTIDE SEQUENCE</scope>
    <source>
        <strain evidence="2">CCAP1064/1</strain>
    </source>
</reference>
<dbReference type="PANTHER" id="PTHR11732">
    <property type="entry name" value="ALDO/KETO REDUCTASE"/>
    <property type="match status" value="1"/>
</dbReference>
<protein>
    <recommendedName>
        <fullName evidence="1">NADP-dependent oxidoreductase domain-containing protein</fullName>
    </recommendedName>
</protein>
<evidence type="ECO:0000259" key="1">
    <source>
        <dbReference type="Pfam" id="PF00248"/>
    </source>
</evidence>
<dbReference type="InterPro" id="IPR020471">
    <property type="entry name" value="AKR"/>
</dbReference>
<dbReference type="Gene3D" id="3.20.20.100">
    <property type="entry name" value="NADP-dependent oxidoreductase domain"/>
    <property type="match status" value="1"/>
</dbReference>
<feature type="domain" description="NADP-dependent oxidoreductase" evidence="1">
    <location>
        <begin position="1"/>
        <end position="129"/>
    </location>
</feature>
<evidence type="ECO:0000313" key="2">
    <source>
        <dbReference type="EMBL" id="CAD8422264.1"/>
    </source>
</evidence>
<proteinExistence type="predicted"/>
<accession>A0A7S0CFV8</accession>
<dbReference type="SUPFAM" id="SSF51430">
    <property type="entry name" value="NAD(P)-linked oxidoreductase"/>
    <property type="match status" value="1"/>
</dbReference>
<organism evidence="2">
    <name type="scientific">Proboscia inermis</name>
    <dbReference type="NCBI Taxonomy" id="420281"/>
    <lineage>
        <taxon>Eukaryota</taxon>
        <taxon>Sar</taxon>
        <taxon>Stramenopiles</taxon>
        <taxon>Ochrophyta</taxon>
        <taxon>Bacillariophyta</taxon>
        <taxon>Coscinodiscophyceae</taxon>
        <taxon>Rhizosoleniophycidae</taxon>
        <taxon>Rhizosoleniales</taxon>
        <taxon>Rhizosoleniaceae</taxon>
        <taxon>Proboscia</taxon>
    </lineage>
</organism>
<dbReference type="InterPro" id="IPR036812">
    <property type="entry name" value="NAD(P)_OxRdtase_dom_sf"/>
</dbReference>
<dbReference type="Pfam" id="PF00248">
    <property type="entry name" value="Aldo_ket_red"/>
    <property type="match status" value="1"/>
</dbReference>
<name>A0A7S0CFV8_9STRA</name>
<dbReference type="AlphaFoldDB" id="A0A7S0CFV8"/>
<sequence>MEAFVDSGKVHKLGISNIYSMEKLQQLYDSVRIKPSVVQNRFRIETKFDTSIRIFCKAHNISYQSFWTLTANRKALRSPGIVKLAHGKGLTPQTLMFAFMMTLGHSPLSGTKNEDHMIEDVAIAQRIVDGEQILTEDELNEIGGQLGLLQVDLSSKW</sequence>